<reference evidence="2" key="1">
    <citation type="journal article" date="2020" name="Stud. Mycol.">
        <title>101 Dothideomycetes genomes: a test case for predicting lifestyles and emergence of pathogens.</title>
        <authorList>
            <person name="Haridas S."/>
            <person name="Albert R."/>
            <person name="Binder M."/>
            <person name="Bloem J."/>
            <person name="Labutti K."/>
            <person name="Salamov A."/>
            <person name="Andreopoulos B."/>
            <person name="Baker S."/>
            <person name="Barry K."/>
            <person name="Bills G."/>
            <person name="Bluhm B."/>
            <person name="Cannon C."/>
            <person name="Castanera R."/>
            <person name="Culley D."/>
            <person name="Daum C."/>
            <person name="Ezra D."/>
            <person name="Gonzalez J."/>
            <person name="Henrissat B."/>
            <person name="Kuo A."/>
            <person name="Liang C."/>
            <person name="Lipzen A."/>
            <person name="Lutzoni F."/>
            <person name="Magnuson J."/>
            <person name="Mondo S."/>
            <person name="Nolan M."/>
            <person name="Ohm R."/>
            <person name="Pangilinan J."/>
            <person name="Park H.-J."/>
            <person name="Ramirez L."/>
            <person name="Alfaro M."/>
            <person name="Sun H."/>
            <person name="Tritt A."/>
            <person name="Yoshinaga Y."/>
            <person name="Zwiers L.-H."/>
            <person name="Turgeon B."/>
            <person name="Goodwin S."/>
            <person name="Spatafora J."/>
            <person name="Crous P."/>
            <person name="Grigoriev I."/>
        </authorList>
    </citation>
    <scope>NUCLEOTIDE SEQUENCE</scope>
    <source>
        <strain evidence="2">CBS 123094</strain>
    </source>
</reference>
<feature type="region of interest" description="Disordered" evidence="1">
    <location>
        <begin position="51"/>
        <end position="85"/>
    </location>
</feature>
<keyword evidence="3" id="KW-1185">Reference proteome</keyword>
<protein>
    <submittedName>
        <fullName evidence="2">Uncharacterized protein</fullName>
    </submittedName>
</protein>
<feature type="compositionally biased region" description="Basic and acidic residues" evidence="1">
    <location>
        <begin position="53"/>
        <end position="64"/>
    </location>
</feature>
<dbReference type="OrthoDB" id="3761807at2759"/>
<name>A0A6A5W4U4_9PLEO</name>
<evidence type="ECO:0000313" key="2">
    <source>
        <dbReference type="EMBL" id="KAF1995899.1"/>
    </source>
</evidence>
<feature type="region of interest" description="Disordered" evidence="1">
    <location>
        <begin position="146"/>
        <end position="172"/>
    </location>
</feature>
<dbReference type="AlphaFoldDB" id="A0A6A5W4U4"/>
<proteinExistence type="predicted"/>
<feature type="region of interest" description="Disordered" evidence="1">
    <location>
        <begin position="1"/>
        <end position="22"/>
    </location>
</feature>
<feature type="compositionally biased region" description="Basic and acidic residues" evidence="1">
    <location>
        <begin position="1"/>
        <end position="15"/>
    </location>
</feature>
<evidence type="ECO:0000256" key="1">
    <source>
        <dbReference type="SAM" id="MobiDB-lite"/>
    </source>
</evidence>
<evidence type="ECO:0000313" key="3">
    <source>
        <dbReference type="Proteomes" id="UP000799779"/>
    </source>
</evidence>
<dbReference type="EMBL" id="ML977632">
    <property type="protein sequence ID" value="KAF1995899.1"/>
    <property type="molecule type" value="Genomic_DNA"/>
</dbReference>
<gene>
    <name evidence="2" type="ORF">P154DRAFT_526003</name>
</gene>
<dbReference type="Proteomes" id="UP000799779">
    <property type="component" value="Unassembled WGS sequence"/>
</dbReference>
<sequence length="243" mass="27088">MPFFPEHRETPHHASPEAVSWNRPPQLNETVCGCRCGCGCSNVFLGSDGADDEGNRGSVFRDNRASVSDQSDIGDDPLSPNGPEQHITLESFESRRLSPLPLRENNVYEIQTRYGGYVNDVHGFRLSQRTVGQDPLPRLFRSRSRPVFENSPDSMNNESVNNEERSNATSGDVNIRCMSPGPGIGAWVDEGYYFHDHPLRMTPQRRLCRGVVASHMVLRDDETLVDGEDGFLDDGSLFGGSFR</sequence>
<organism evidence="2 3">
    <name type="scientific">Amniculicola lignicola CBS 123094</name>
    <dbReference type="NCBI Taxonomy" id="1392246"/>
    <lineage>
        <taxon>Eukaryota</taxon>
        <taxon>Fungi</taxon>
        <taxon>Dikarya</taxon>
        <taxon>Ascomycota</taxon>
        <taxon>Pezizomycotina</taxon>
        <taxon>Dothideomycetes</taxon>
        <taxon>Pleosporomycetidae</taxon>
        <taxon>Pleosporales</taxon>
        <taxon>Amniculicolaceae</taxon>
        <taxon>Amniculicola</taxon>
    </lineage>
</organism>
<accession>A0A6A5W4U4</accession>